<evidence type="ECO:0000256" key="1">
    <source>
        <dbReference type="SAM" id="MobiDB-lite"/>
    </source>
</evidence>
<gene>
    <name evidence="3" type="ORF">pkur_cds_860</name>
</gene>
<accession>A0AA95EEI4</accession>
<reference evidence="3" key="1">
    <citation type="submission" date="2022-06" db="EMBL/GenBank/DDBJ databases">
        <authorList>
            <person name="Legendre M."/>
            <person name="Claverie J.-M."/>
            <person name="Alempic J.-M."/>
            <person name="Abergel C."/>
        </authorList>
    </citation>
    <scope>NUCLEOTIDE SEQUENCE</scope>
    <source>
        <strain evidence="3">Kuranda</strain>
    </source>
</reference>
<protein>
    <submittedName>
        <fullName evidence="3">Fascin-like domain-containing protein</fullName>
    </submittedName>
</protein>
<dbReference type="Gene3D" id="2.80.10.50">
    <property type="match status" value="1"/>
</dbReference>
<evidence type="ECO:0000313" key="4">
    <source>
        <dbReference type="Proteomes" id="UP001185135"/>
    </source>
</evidence>
<dbReference type="CDD" id="cd00257">
    <property type="entry name" value="beta-trefoil_FSCN-like"/>
    <property type="match status" value="1"/>
</dbReference>
<dbReference type="Proteomes" id="UP001185135">
    <property type="component" value="Segment"/>
</dbReference>
<feature type="domain" description="Glycine-rich" evidence="2">
    <location>
        <begin position="36"/>
        <end position="298"/>
    </location>
</feature>
<dbReference type="SUPFAM" id="SSF50405">
    <property type="entry name" value="Actin-crosslinking proteins"/>
    <property type="match status" value="1"/>
</dbReference>
<sequence length="422" mass="41884">MTNRSILAAVYLALLCCAAAGTADAHRYSVLIGASQSSWSVPAGATDVVVSLWGGGGGAASTAQCGASGGSGAAIIGRSVGDSAWGLNVSDARWTFSIGPGGAPLTDWMQTTAGNGGDTSVVIASPNGTELFRAKAYGGGGARALIGGERRGCQGGGGGGAASAANGPTRGGGTPSGAANDNVIAASAQGSMIGDIKAGGAGAGAAFVDGDVTKPFVAGASWTSPGRQWDGGDGSYTTACYTWGGAAGFNGKGGNGRLGGALVPPANSGSGGGSAYVCPPNRYNGDSAGAAGGVLVDYTHPFSPTVVLKSSVSGKYLTAHSYSGVSANAVAAQAWERWVGIRFDDGRYAFRSWQNKYLKVNPTGSVEATAAVASDWEKFTVTYLSATNWLLKSYHGTYLVAAADGFVYAAADTGPYWTVTEV</sequence>
<dbReference type="InterPro" id="IPR049304">
    <property type="entry name" value="Gly_rich_dom"/>
</dbReference>
<name>A0AA95EEI4_9VIRU</name>
<dbReference type="Pfam" id="PF21722">
    <property type="entry name" value="Gly_rich_2"/>
    <property type="match status" value="1"/>
</dbReference>
<dbReference type="InterPro" id="IPR008999">
    <property type="entry name" value="Actin-crosslinking"/>
</dbReference>
<feature type="region of interest" description="Disordered" evidence="1">
    <location>
        <begin position="156"/>
        <end position="177"/>
    </location>
</feature>
<evidence type="ECO:0000313" key="3">
    <source>
        <dbReference type="EMBL" id="WBR15034.1"/>
    </source>
</evidence>
<proteinExistence type="predicted"/>
<dbReference type="EMBL" id="ON887157">
    <property type="protein sequence ID" value="WBR15034.1"/>
    <property type="molecule type" value="Genomic_DNA"/>
</dbReference>
<evidence type="ECO:0000259" key="2">
    <source>
        <dbReference type="Pfam" id="PF21722"/>
    </source>
</evidence>
<organism evidence="3 4">
    <name type="scientific">Pandoravirus kuranda</name>
    <dbReference type="NCBI Taxonomy" id="3019033"/>
    <lineage>
        <taxon>Viruses</taxon>
        <taxon>Pandoravirus</taxon>
    </lineage>
</organism>